<evidence type="ECO:0000256" key="2">
    <source>
        <dbReference type="ARBA" id="ARBA00022475"/>
    </source>
</evidence>
<dbReference type="RefSeq" id="WP_274352254.1">
    <property type="nucleotide sequence ID" value="NZ_JAQZSM010000008.1"/>
</dbReference>
<reference evidence="7" key="1">
    <citation type="submission" date="2023-02" db="EMBL/GenBank/DDBJ databases">
        <title>Description of Roseinatronobacter alkalisoli sp. nov., an alkaliphilic bacerium isolated from soda soil.</title>
        <authorList>
            <person name="Wei W."/>
        </authorList>
    </citation>
    <scope>NUCLEOTIDE SEQUENCE</scope>
    <source>
        <strain evidence="7">HJB301</strain>
    </source>
</reference>
<feature type="domain" description="Glycosyltransferase 2-like" evidence="6">
    <location>
        <begin position="6"/>
        <end position="155"/>
    </location>
</feature>
<evidence type="ECO:0000256" key="4">
    <source>
        <dbReference type="ARBA" id="ARBA00022679"/>
    </source>
</evidence>
<dbReference type="Pfam" id="PF00535">
    <property type="entry name" value="Glycos_transf_2"/>
    <property type="match status" value="1"/>
</dbReference>
<dbReference type="PANTHER" id="PTHR43646">
    <property type="entry name" value="GLYCOSYLTRANSFERASE"/>
    <property type="match status" value="1"/>
</dbReference>
<organism evidence="7 8">
    <name type="scientific">Roseinatronobacter alkalisoli</name>
    <dbReference type="NCBI Taxonomy" id="3028235"/>
    <lineage>
        <taxon>Bacteria</taxon>
        <taxon>Pseudomonadati</taxon>
        <taxon>Pseudomonadota</taxon>
        <taxon>Alphaproteobacteria</taxon>
        <taxon>Rhodobacterales</taxon>
        <taxon>Paracoccaceae</taxon>
        <taxon>Roseinatronobacter</taxon>
    </lineage>
</organism>
<accession>A0ABT5T8X9</accession>
<keyword evidence="4 7" id="KW-0808">Transferase</keyword>
<dbReference type="SUPFAM" id="SSF53448">
    <property type="entry name" value="Nucleotide-diphospho-sugar transferases"/>
    <property type="match status" value="1"/>
</dbReference>
<evidence type="ECO:0000256" key="1">
    <source>
        <dbReference type="ARBA" id="ARBA00004236"/>
    </source>
</evidence>
<evidence type="ECO:0000259" key="6">
    <source>
        <dbReference type="Pfam" id="PF00535"/>
    </source>
</evidence>
<evidence type="ECO:0000313" key="7">
    <source>
        <dbReference type="EMBL" id="MDD7971573.1"/>
    </source>
</evidence>
<dbReference type="GO" id="GO:0016757">
    <property type="term" value="F:glycosyltransferase activity"/>
    <property type="evidence" value="ECO:0007669"/>
    <property type="project" value="UniProtKB-KW"/>
</dbReference>
<dbReference type="Proteomes" id="UP001431784">
    <property type="component" value="Unassembled WGS sequence"/>
</dbReference>
<dbReference type="InterPro" id="IPR029044">
    <property type="entry name" value="Nucleotide-diphossugar_trans"/>
</dbReference>
<sequence length="277" mass="30511">MTGLVSVIIPASNEGQYIGTCLKAVLASRPLPQHGLEVVVVANGCRDDTATIAQGFTAMAQSRGWSLHVLDLPEGGKIRALNAGEQRASGHIRVYLDADVVVSPDLLAELASALSVDQPRYAAGTAQIPAPASWVTARYARFWQRLPFARMQAAGFGLFAVNAAGRQRWGQFPDIISDDTFVRLQFTPQERMQVNARYDWPMTEGLARLVRVRRRQDQGTAQLAALFPALMQNEDKPHPDFLALLKADPVGFCVYGFVSVIVRLTRKRDSTHWARGR</sequence>
<proteinExistence type="predicted"/>
<keyword evidence="3 7" id="KW-0328">Glycosyltransferase</keyword>
<keyword evidence="5" id="KW-0472">Membrane</keyword>
<comment type="caution">
    <text evidence="7">The sequence shown here is derived from an EMBL/GenBank/DDBJ whole genome shotgun (WGS) entry which is preliminary data.</text>
</comment>
<dbReference type="EMBL" id="JAQZSM010000008">
    <property type="protein sequence ID" value="MDD7971573.1"/>
    <property type="molecule type" value="Genomic_DNA"/>
</dbReference>
<evidence type="ECO:0000313" key="8">
    <source>
        <dbReference type="Proteomes" id="UP001431784"/>
    </source>
</evidence>
<dbReference type="PANTHER" id="PTHR43646:SF2">
    <property type="entry name" value="GLYCOSYLTRANSFERASE 2-LIKE DOMAIN-CONTAINING PROTEIN"/>
    <property type="match status" value="1"/>
</dbReference>
<dbReference type="EC" id="2.4.-.-" evidence="7"/>
<gene>
    <name evidence="7" type="ORF">PUT78_10700</name>
</gene>
<keyword evidence="8" id="KW-1185">Reference proteome</keyword>
<evidence type="ECO:0000256" key="3">
    <source>
        <dbReference type="ARBA" id="ARBA00022676"/>
    </source>
</evidence>
<dbReference type="Gene3D" id="3.90.550.10">
    <property type="entry name" value="Spore Coat Polysaccharide Biosynthesis Protein SpsA, Chain A"/>
    <property type="match status" value="1"/>
</dbReference>
<evidence type="ECO:0000256" key="5">
    <source>
        <dbReference type="ARBA" id="ARBA00023136"/>
    </source>
</evidence>
<dbReference type="InterPro" id="IPR001173">
    <property type="entry name" value="Glyco_trans_2-like"/>
</dbReference>
<name>A0ABT5T8X9_9RHOB</name>
<protein>
    <submittedName>
        <fullName evidence="7">Glycosyltransferase</fullName>
        <ecNumber evidence="7">2.4.-.-</ecNumber>
    </submittedName>
</protein>
<comment type="subcellular location">
    <subcellularLocation>
        <location evidence="1">Cell membrane</location>
    </subcellularLocation>
</comment>
<keyword evidence="2" id="KW-1003">Cell membrane</keyword>